<organism evidence="7 8">
    <name type="scientific">Alloalcanivorax profundimaris</name>
    <dbReference type="NCBI Taxonomy" id="2735259"/>
    <lineage>
        <taxon>Bacteria</taxon>
        <taxon>Pseudomonadati</taxon>
        <taxon>Pseudomonadota</taxon>
        <taxon>Gammaproteobacteria</taxon>
        <taxon>Oceanospirillales</taxon>
        <taxon>Alcanivoracaceae</taxon>
        <taxon>Alloalcanivorax</taxon>
    </lineage>
</organism>
<dbReference type="PANTHER" id="PTHR21016:SF25">
    <property type="entry name" value="TM2 DOMAIN-CONTAINING PROTEIN DDB_G0277895-RELATED"/>
    <property type="match status" value="1"/>
</dbReference>
<evidence type="ECO:0000256" key="3">
    <source>
        <dbReference type="ARBA" id="ARBA00022989"/>
    </source>
</evidence>
<keyword evidence="3 5" id="KW-1133">Transmembrane helix</keyword>
<evidence type="ECO:0000259" key="6">
    <source>
        <dbReference type="Pfam" id="PF05154"/>
    </source>
</evidence>
<evidence type="ECO:0000313" key="8">
    <source>
        <dbReference type="Proteomes" id="UP000662703"/>
    </source>
</evidence>
<evidence type="ECO:0000256" key="1">
    <source>
        <dbReference type="ARBA" id="ARBA00004141"/>
    </source>
</evidence>
<keyword evidence="8" id="KW-1185">Reference proteome</keyword>
<feature type="transmembrane region" description="Helical" evidence="5">
    <location>
        <begin position="49"/>
        <end position="69"/>
    </location>
</feature>
<dbReference type="InterPro" id="IPR007829">
    <property type="entry name" value="TM2"/>
</dbReference>
<feature type="domain" description="TM2" evidence="6">
    <location>
        <begin position="86"/>
        <end position="133"/>
    </location>
</feature>
<comment type="caution">
    <text evidence="7">The sequence shown here is derived from an EMBL/GenBank/DDBJ whole genome shotgun (WGS) entry which is preliminary data.</text>
</comment>
<feature type="transmembrane region" description="Helical" evidence="5">
    <location>
        <begin position="114"/>
        <end position="133"/>
    </location>
</feature>
<reference evidence="7 8" key="1">
    <citation type="submission" date="2012-09" db="EMBL/GenBank/DDBJ databases">
        <title>Genome Sequence of alkane-degrading Bacterium Alcanivorax sp. 521-1.</title>
        <authorList>
            <person name="Lai Q."/>
            <person name="Shao Z."/>
        </authorList>
    </citation>
    <scope>NUCLEOTIDE SEQUENCE [LARGE SCALE GENOMIC DNA]</scope>
    <source>
        <strain evidence="7 8">521-1</strain>
    </source>
</reference>
<evidence type="ECO:0000256" key="5">
    <source>
        <dbReference type="SAM" id="Phobius"/>
    </source>
</evidence>
<dbReference type="RefSeq" id="WP_228548495.1">
    <property type="nucleotide sequence ID" value="NZ_ARXX01000007.1"/>
</dbReference>
<protein>
    <recommendedName>
        <fullName evidence="6">TM2 domain-containing protein</fullName>
    </recommendedName>
</protein>
<name>A0ABS0AMW0_9GAMM</name>
<feature type="transmembrane region" description="Helical" evidence="5">
    <location>
        <begin position="20"/>
        <end position="37"/>
    </location>
</feature>
<keyword evidence="4 5" id="KW-0472">Membrane</keyword>
<dbReference type="PANTHER" id="PTHR21016">
    <property type="entry name" value="BETA-AMYLOID BINDING PROTEIN-RELATED"/>
    <property type="match status" value="1"/>
</dbReference>
<dbReference type="EMBL" id="ARXX01000007">
    <property type="protein sequence ID" value="MBF5055474.1"/>
    <property type="molecule type" value="Genomic_DNA"/>
</dbReference>
<dbReference type="Proteomes" id="UP000662703">
    <property type="component" value="Unassembled WGS sequence"/>
</dbReference>
<dbReference type="Pfam" id="PF05154">
    <property type="entry name" value="TM2"/>
    <property type="match status" value="2"/>
</dbReference>
<feature type="transmembrane region" description="Helical" evidence="5">
    <location>
        <begin position="89"/>
        <end position="107"/>
    </location>
</feature>
<evidence type="ECO:0000256" key="2">
    <source>
        <dbReference type="ARBA" id="ARBA00022692"/>
    </source>
</evidence>
<sequence length="147" mass="16615">MEMEANSPAQSVVPHRQEPIPIGFAYLVWFFLGVFGGHRYMLGRPLTGLLWNLTLGVFLIGWIVDAFLIGSMTSDANKRFAKPVKVDYVAGWLCYIFLGVFGVHRFYMRKYGTGVLYLLTLGLLGVGLVYDLFTLSRQISDQNQRKA</sequence>
<gene>
    <name evidence="7" type="ORF">Y5W_00768</name>
</gene>
<keyword evidence="2 5" id="KW-0812">Transmembrane</keyword>
<accession>A0ABS0AMW0</accession>
<comment type="subcellular location">
    <subcellularLocation>
        <location evidence="1">Membrane</location>
        <topology evidence="1">Multi-pass membrane protein</topology>
    </subcellularLocation>
</comment>
<evidence type="ECO:0000256" key="4">
    <source>
        <dbReference type="ARBA" id="ARBA00023136"/>
    </source>
</evidence>
<dbReference type="InterPro" id="IPR050932">
    <property type="entry name" value="TM2D1-3-like"/>
</dbReference>
<feature type="domain" description="TM2" evidence="6">
    <location>
        <begin position="24"/>
        <end position="67"/>
    </location>
</feature>
<evidence type="ECO:0000313" key="7">
    <source>
        <dbReference type="EMBL" id="MBF5055474.1"/>
    </source>
</evidence>
<proteinExistence type="predicted"/>